<dbReference type="GO" id="GO:0004643">
    <property type="term" value="F:phosphoribosylaminoimidazolecarboxamide formyltransferase activity"/>
    <property type="evidence" value="ECO:0007669"/>
    <property type="project" value="InterPro"/>
</dbReference>
<dbReference type="GO" id="GO:0003937">
    <property type="term" value="F:IMP cyclohydrolase activity"/>
    <property type="evidence" value="ECO:0007669"/>
    <property type="project" value="InterPro"/>
</dbReference>
<dbReference type="SUPFAM" id="SSF53927">
    <property type="entry name" value="Cytidine deaminase-like"/>
    <property type="match status" value="1"/>
</dbReference>
<dbReference type="InterPro" id="IPR016193">
    <property type="entry name" value="Cytidine_deaminase-like"/>
</dbReference>
<evidence type="ECO:0008006" key="2">
    <source>
        <dbReference type="Google" id="ProtNLM"/>
    </source>
</evidence>
<dbReference type="Gene3D" id="3.40.50.1380">
    <property type="entry name" value="Methylglyoxal synthase-like domain"/>
    <property type="match status" value="1"/>
</dbReference>
<dbReference type="PANTHER" id="PTHR11692:SF0">
    <property type="entry name" value="BIFUNCTIONAL PURINE BIOSYNTHESIS PROTEIN ATIC"/>
    <property type="match status" value="1"/>
</dbReference>
<protein>
    <recommendedName>
        <fullName evidence="2">IMP cyclohydrolase</fullName>
    </recommendedName>
</protein>
<evidence type="ECO:0000313" key="1">
    <source>
        <dbReference type="EMBL" id="HGE75151.1"/>
    </source>
</evidence>
<dbReference type="InterPro" id="IPR002695">
    <property type="entry name" value="PurH-like"/>
</dbReference>
<reference evidence="1" key="1">
    <citation type="journal article" date="2020" name="mSystems">
        <title>Genome- and Community-Level Interaction Insights into Carbon Utilization and Element Cycling Functions of Hydrothermarchaeota in Hydrothermal Sediment.</title>
        <authorList>
            <person name="Zhou Z."/>
            <person name="Liu Y."/>
            <person name="Xu W."/>
            <person name="Pan J."/>
            <person name="Luo Z.H."/>
            <person name="Li M."/>
        </authorList>
    </citation>
    <scope>NUCLEOTIDE SEQUENCE [LARGE SCALE GENOMIC DNA]</scope>
    <source>
        <strain evidence="1">SpSt-966</strain>
    </source>
</reference>
<proteinExistence type="predicted"/>
<dbReference type="SMART" id="SM00798">
    <property type="entry name" value="AICARFT_IMPCHas"/>
    <property type="match status" value="1"/>
</dbReference>
<dbReference type="GO" id="GO:0006189">
    <property type="term" value="P:'de novo' IMP biosynthetic process"/>
    <property type="evidence" value="ECO:0007669"/>
    <property type="project" value="TreeGrafter"/>
</dbReference>
<dbReference type="Pfam" id="PF01808">
    <property type="entry name" value="AICARFT_IMPCHas"/>
    <property type="match status" value="1"/>
</dbReference>
<dbReference type="GO" id="GO:0005829">
    <property type="term" value="C:cytosol"/>
    <property type="evidence" value="ECO:0007669"/>
    <property type="project" value="TreeGrafter"/>
</dbReference>
<dbReference type="InterPro" id="IPR036914">
    <property type="entry name" value="MGS-like_dom_sf"/>
</dbReference>
<organism evidence="1">
    <name type="scientific">Mesoaciditoga lauensis</name>
    <dbReference type="NCBI Taxonomy" id="1495039"/>
    <lineage>
        <taxon>Bacteria</taxon>
        <taxon>Thermotogati</taxon>
        <taxon>Thermotogota</taxon>
        <taxon>Thermotogae</taxon>
        <taxon>Mesoaciditogales</taxon>
        <taxon>Mesoaciditogaceae</taxon>
        <taxon>Mesoaciditoga</taxon>
    </lineage>
</organism>
<accession>A0A7V3VT60</accession>
<sequence length="440" mass="49778">MNINNAFIEKTGGVFDLFKEKLIQFGIKIYTSEDFNNAFDLIPEISKAGGSDFKGIDLVALELPREFPKLEESMILNSLEPWKLASIYACIKNYRNSVIVVDTDDFSRIISSLDECGDITLQDRRMLSLKALYRVLRLNSLIHKDMSELFASEKFETLILEEIIPLMYGENPHQLAYLAKLAKSHAFFDFMSGEHLVGLSYNNIIDVHLALTTLKYLSDDFVVRVHHGTIVEARTGDFDFKGARGVVAAAFVNDELLKALEGNDLDVLILPGSKEVQTLKVRRFIEFKGIPSVNVEKEYRFLDGNFLIQTPDDISNMRFFSEENDVQYRFANAIVSLSRSMACCIFKDYGLISIGSGQPEQIDALEIAIRQSNRKSKDVRDSICAFDGPVRDEEVVQTLIKAGVKIVIEPGGVKEDRIVRKELEDSGIELVFSGKRRYKH</sequence>
<dbReference type="InterPro" id="IPR024051">
    <property type="entry name" value="AICAR_Tfase_dup_dom_sf"/>
</dbReference>
<dbReference type="EMBL" id="DTPE01000142">
    <property type="protein sequence ID" value="HGE75151.1"/>
    <property type="molecule type" value="Genomic_DNA"/>
</dbReference>
<name>A0A7V3VT60_9BACT</name>
<dbReference type="AlphaFoldDB" id="A0A7V3VT60"/>
<dbReference type="Gene3D" id="3.40.140.20">
    <property type="match status" value="2"/>
</dbReference>
<gene>
    <name evidence="1" type="ORF">ENX73_03385</name>
</gene>
<comment type="caution">
    <text evidence="1">The sequence shown here is derived from an EMBL/GenBank/DDBJ whole genome shotgun (WGS) entry which is preliminary data.</text>
</comment>
<dbReference type="PANTHER" id="PTHR11692">
    <property type="entry name" value="BIFUNCTIONAL PURINE BIOSYNTHESIS PROTEIN PURH"/>
    <property type="match status" value="1"/>
</dbReference>